<evidence type="ECO:0000256" key="6">
    <source>
        <dbReference type="ARBA" id="ARBA00022723"/>
    </source>
</evidence>
<dbReference type="KEGG" id="pcea:J3359_17770"/>
<evidence type="ECO:0000259" key="10">
    <source>
        <dbReference type="Pfam" id="PF00384"/>
    </source>
</evidence>
<dbReference type="Proteomes" id="UP000663920">
    <property type="component" value="Chromosome"/>
</dbReference>
<dbReference type="Gene3D" id="3.40.228.10">
    <property type="entry name" value="Dimethylsulfoxide Reductase, domain 2"/>
    <property type="match status" value="1"/>
</dbReference>
<keyword evidence="7" id="KW-0560">Oxidoreductase</keyword>
<dbReference type="CDD" id="cd02767">
    <property type="entry name" value="MopB_ydeP"/>
    <property type="match status" value="1"/>
</dbReference>
<evidence type="ECO:0000256" key="3">
    <source>
        <dbReference type="ARBA" id="ARBA00010312"/>
    </source>
</evidence>
<dbReference type="SUPFAM" id="SSF53706">
    <property type="entry name" value="Formate dehydrogenase/DMSO reductase, domains 1-3"/>
    <property type="match status" value="1"/>
</dbReference>
<evidence type="ECO:0000256" key="2">
    <source>
        <dbReference type="ARBA" id="ARBA00001966"/>
    </source>
</evidence>
<dbReference type="InterPro" id="IPR006657">
    <property type="entry name" value="MoPterin_dinucl-bd_dom"/>
</dbReference>
<keyword evidence="5" id="KW-0500">Molybdenum</keyword>
<dbReference type="InterPro" id="IPR010046">
    <property type="entry name" value="Mopterin_OxRdtse_a_bac"/>
</dbReference>
<evidence type="ECO:0000256" key="7">
    <source>
        <dbReference type="ARBA" id="ARBA00023002"/>
    </source>
</evidence>
<comment type="cofactor">
    <cofactor evidence="1">
        <name>Mo-bis(molybdopterin guanine dinucleotide)</name>
        <dbReference type="ChEBI" id="CHEBI:60539"/>
    </cofactor>
</comment>
<evidence type="ECO:0000259" key="11">
    <source>
        <dbReference type="Pfam" id="PF01568"/>
    </source>
</evidence>
<dbReference type="CDD" id="cd02787">
    <property type="entry name" value="MopB_CT_ydeP"/>
    <property type="match status" value="1"/>
</dbReference>
<dbReference type="GO" id="GO:0043546">
    <property type="term" value="F:molybdopterin cofactor binding"/>
    <property type="evidence" value="ECO:0007669"/>
    <property type="project" value="InterPro"/>
</dbReference>
<dbReference type="InterPro" id="IPR009010">
    <property type="entry name" value="Asp_de-COase-like_dom_sf"/>
</dbReference>
<comment type="cofactor">
    <cofactor evidence="2">
        <name>[4Fe-4S] cluster</name>
        <dbReference type="ChEBI" id="CHEBI:49883"/>
    </cofactor>
</comment>
<keyword evidence="4" id="KW-0004">4Fe-4S</keyword>
<organism evidence="12 13">
    <name type="scientific">Polaribacter cellanae</name>
    <dbReference type="NCBI Taxonomy" id="2818493"/>
    <lineage>
        <taxon>Bacteria</taxon>
        <taxon>Pseudomonadati</taxon>
        <taxon>Bacteroidota</taxon>
        <taxon>Flavobacteriia</taxon>
        <taxon>Flavobacteriales</taxon>
        <taxon>Flavobacteriaceae</taxon>
    </lineage>
</organism>
<keyword evidence="13" id="KW-1185">Reference proteome</keyword>
<dbReference type="Pfam" id="PF01568">
    <property type="entry name" value="Molydop_binding"/>
    <property type="match status" value="1"/>
</dbReference>
<accession>A0A975CSR4</accession>
<dbReference type="GO" id="GO:0008863">
    <property type="term" value="F:formate dehydrogenase (NAD+) activity"/>
    <property type="evidence" value="ECO:0007669"/>
    <property type="project" value="InterPro"/>
</dbReference>
<feature type="domain" description="Molybdopterin oxidoreductase" evidence="10">
    <location>
        <begin position="123"/>
        <end position="498"/>
    </location>
</feature>
<protein>
    <submittedName>
        <fullName evidence="12">FdhF/YdeP family oxidoreductase</fullName>
    </submittedName>
</protein>
<dbReference type="Gene3D" id="3.40.50.740">
    <property type="match status" value="1"/>
</dbReference>
<dbReference type="InterPro" id="IPR050123">
    <property type="entry name" value="Prok_molybdopt-oxidoreductase"/>
</dbReference>
<comment type="similarity">
    <text evidence="3">Belongs to the prokaryotic molybdopterin-containing oxidoreductase family.</text>
</comment>
<dbReference type="PANTHER" id="PTHR43105">
    <property type="entry name" value="RESPIRATORY NITRATE REDUCTASE"/>
    <property type="match status" value="1"/>
</dbReference>
<dbReference type="AlphaFoldDB" id="A0A975CSR4"/>
<dbReference type="PANTHER" id="PTHR43105:SF4">
    <property type="entry name" value="PROTEIN YDEP"/>
    <property type="match status" value="1"/>
</dbReference>
<dbReference type="InterPro" id="IPR006656">
    <property type="entry name" value="Mopterin_OxRdtase"/>
</dbReference>
<dbReference type="PIRSF" id="PIRSF000144">
    <property type="entry name" value="CbbBc"/>
    <property type="match status" value="1"/>
</dbReference>
<dbReference type="SUPFAM" id="SSF50692">
    <property type="entry name" value="ADC-like"/>
    <property type="match status" value="1"/>
</dbReference>
<keyword evidence="6" id="KW-0479">Metal-binding</keyword>
<evidence type="ECO:0000256" key="1">
    <source>
        <dbReference type="ARBA" id="ARBA00001942"/>
    </source>
</evidence>
<dbReference type="Gene3D" id="2.40.40.20">
    <property type="match status" value="1"/>
</dbReference>
<feature type="domain" description="Molybdopterin dinucleotide-binding" evidence="11">
    <location>
        <begin position="650"/>
        <end position="756"/>
    </location>
</feature>
<evidence type="ECO:0000313" key="12">
    <source>
        <dbReference type="EMBL" id="QTE22616.1"/>
    </source>
</evidence>
<dbReference type="GO" id="GO:0051539">
    <property type="term" value="F:4 iron, 4 sulfur cluster binding"/>
    <property type="evidence" value="ECO:0007669"/>
    <property type="project" value="UniProtKB-KW"/>
</dbReference>
<reference evidence="12 13" key="1">
    <citation type="submission" date="2021-03" db="EMBL/GenBank/DDBJ databases">
        <title>Complete genome of Polaribacter_sp.SM13.</title>
        <authorList>
            <person name="Jeong S.W."/>
            <person name="Bae J.W."/>
        </authorList>
    </citation>
    <scope>NUCLEOTIDE SEQUENCE [LARGE SCALE GENOMIC DNA]</scope>
    <source>
        <strain evidence="12 13">SM13</strain>
    </source>
</reference>
<proteinExistence type="inferred from homology"/>
<evidence type="ECO:0000256" key="5">
    <source>
        <dbReference type="ARBA" id="ARBA00022505"/>
    </source>
</evidence>
<evidence type="ECO:0000256" key="8">
    <source>
        <dbReference type="ARBA" id="ARBA00023004"/>
    </source>
</evidence>
<name>A0A975CSR4_9FLAO</name>
<dbReference type="EMBL" id="CP071869">
    <property type="protein sequence ID" value="QTE22616.1"/>
    <property type="molecule type" value="Genomic_DNA"/>
</dbReference>
<dbReference type="GO" id="GO:0045333">
    <property type="term" value="P:cellular respiration"/>
    <property type="evidence" value="ECO:0007669"/>
    <property type="project" value="UniProtKB-ARBA"/>
</dbReference>
<dbReference type="GO" id="GO:0030151">
    <property type="term" value="F:molybdenum ion binding"/>
    <property type="evidence" value="ECO:0007669"/>
    <property type="project" value="InterPro"/>
</dbReference>
<dbReference type="InterPro" id="IPR037951">
    <property type="entry name" value="MopB_CT_YdeP"/>
</dbReference>
<dbReference type="InterPro" id="IPR041953">
    <property type="entry name" value="YdeP_MopB"/>
</dbReference>
<dbReference type="RefSeq" id="WP_208078494.1">
    <property type="nucleotide sequence ID" value="NZ_CP071869.1"/>
</dbReference>
<evidence type="ECO:0000313" key="13">
    <source>
        <dbReference type="Proteomes" id="UP000663920"/>
    </source>
</evidence>
<dbReference type="Pfam" id="PF00384">
    <property type="entry name" value="Molybdopterin"/>
    <property type="match status" value="1"/>
</dbReference>
<keyword evidence="8" id="KW-0408">Iron</keyword>
<dbReference type="GO" id="GO:0016020">
    <property type="term" value="C:membrane"/>
    <property type="evidence" value="ECO:0007669"/>
    <property type="project" value="TreeGrafter"/>
</dbReference>
<keyword evidence="9" id="KW-0411">Iron-sulfur</keyword>
<evidence type="ECO:0000256" key="9">
    <source>
        <dbReference type="ARBA" id="ARBA00023014"/>
    </source>
</evidence>
<evidence type="ECO:0000256" key="4">
    <source>
        <dbReference type="ARBA" id="ARBA00022485"/>
    </source>
</evidence>
<dbReference type="NCBIfam" id="TIGR01701">
    <property type="entry name" value="Fdhalpha-like"/>
    <property type="match status" value="1"/>
</dbReference>
<sequence>MSKNTNAQPPEKLTGIKFQEIPKSAVGVKAIKVALTHIKDEVGVIDGIRLLKNLNQKDGFDCPGCAWPDPDEKRAFLAEYCENGAKAVAEEATKNKVSPLFFATHSVKELAKLPDYEIGKSGRITHPMYLPEGKDNYEEISWQDAFKMIGDELNSLDSPDEAIFYTSGRTSNEAAFLYQLFVRQFGTNNLPDCSNMCHESSGSALSETLGIGKGSVTLEDFDHADLVIVMGQNPGTNHPRMLTALGDTKKNGGKIITINPLPEVGLLNYKDPQNPLKWVGTGQDLTDLFLQVKINGDVALLKIILKLMKEKETKNPGSVFNHQFIKEKTAGLDEFLSNLNNYTIEELLPQTGLTLDQIKKATELIIDNDKIIICWAMGLTQHKNSVDNIRELVNILLLKGSIGKKGAGTCPVRGHSNVQGDRTMGIWEKSPDSFLDKLDKEFNFKSPRKHGFDVVESIKAMHKKEAKVFFGMGGNFISATPDTEFTATALRNCNLTVHVSTKLNRSHLIHGKKALILPCLGRSEKDIQSSGEQFVTVENSMGIVHQSSGVLEPHSNKLLSEPAIVAGVANATLKNSKVNWTELVSNYDHIRNKIEATIPGFENYNQRARIKGGFYLPNNARDNNFKPTSTGKANFSTNLPSDILLEKNQFLMMTIRTHDQYNTTIYGLNDRYRGILNERRVIFMNKNDMKKQGLKKLDLVDLTSHFNGEKREAKGFLVIPYSIPKQCTATYFPEANVLVPIKSVAKISNTPTSKTVVISIQKRS</sequence>
<gene>
    <name evidence="12" type="ORF">J3359_17770</name>
</gene>